<keyword evidence="2" id="KW-0812">Transmembrane</keyword>
<keyword evidence="4" id="KW-1185">Reference proteome</keyword>
<feature type="transmembrane region" description="Helical" evidence="2">
    <location>
        <begin position="69"/>
        <end position="91"/>
    </location>
</feature>
<dbReference type="Proteomes" id="UP000613580">
    <property type="component" value="Unassembled WGS sequence"/>
</dbReference>
<evidence type="ECO:0000313" key="3">
    <source>
        <dbReference type="EMBL" id="KAF7314125.1"/>
    </source>
</evidence>
<feature type="transmembrane region" description="Helical" evidence="2">
    <location>
        <begin position="28"/>
        <end position="57"/>
    </location>
</feature>
<feature type="transmembrane region" description="Helical" evidence="2">
    <location>
        <begin position="286"/>
        <end position="305"/>
    </location>
</feature>
<protein>
    <recommendedName>
        <fullName evidence="5">MARVEL domain-containing protein</fullName>
    </recommendedName>
</protein>
<evidence type="ECO:0008006" key="5">
    <source>
        <dbReference type="Google" id="ProtNLM"/>
    </source>
</evidence>
<feature type="transmembrane region" description="Helical" evidence="2">
    <location>
        <begin position="150"/>
        <end position="172"/>
    </location>
</feature>
<accession>A0A8H6TE58</accession>
<evidence type="ECO:0000313" key="4">
    <source>
        <dbReference type="Proteomes" id="UP000613580"/>
    </source>
</evidence>
<dbReference type="EMBL" id="JACAZE010000006">
    <property type="protein sequence ID" value="KAF7314125.1"/>
    <property type="molecule type" value="Genomic_DNA"/>
</dbReference>
<feature type="region of interest" description="Disordered" evidence="1">
    <location>
        <begin position="331"/>
        <end position="363"/>
    </location>
</feature>
<dbReference type="OrthoDB" id="3364107at2759"/>
<evidence type="ECO:0000256" key="1">
    <source>
        <dbReference type="SAM" id="MobiDB-lite"/>
    </source>
</evidence>
<sequence length="363" mass="39023">MAALARAVLTTTLLTCTAVRPLAVFSNTHMLIIMFSCVFYACAYDGFALFALPSWLAPAVDPKIVDIQFQAFASVCCAIAGTLFLVTAIYFSVFPAEARRVIAERGESWWWPERRSGAEGEDAPTIWNILIVFSQAGLSGWTAGTAFNRAWGVGFALLTLFALLSVGMGAYLMQYFDFTAAVAIAAGVLTLLTVPLMIILEAVKPNKFFTSAVLFEAIWLTLLSIIWLVSGGVNAVWNIGGDFSCDVADAIDDGISYADSDDDIDYASGTIGAVCSMPQVLTAFSFASWVLLFFYVMSTMICACVSSSRRQARAWTGSVANLLGEPEVKMEDGASKASQSSTYPVYAATPGVDSNAQKERPQV</sequence>
<reference evidence="3" key="1">
    <citation type="submission" date="2020-05" db="EMBL/GenBank/DDBJ databases">
        <title>Mycena genomes resolve the evolution of fungal bioluminescence.</title>
        <authorList>
            <person name="Tsai I.J."/>
        </authorList>
    </citation>
    <scope>NUCLEOTIDE SEQUENCE</scope>
    <source>
        <strain evidence="3">110903Hualien_Pintung</strain>
    </source>
</reference>
<gene>
    <name evidence="3" type="ORF">HMN09_00571600</name>
</gene>
<keyword evidence="2" id="KW-1133">Transmembrane helix</keyword>
<keyword evidence="2" id="KW-0472">Membrane</keyword>
<organism evidence="3 4">
    <name type="scientific">Mycena chlorophos</name>
    <name type="common">Agaric fungus</name>
    <name type="synonym">Agaricus chlorophos</name>
    <dbReference type="NCBI Taxonomy" id="658473"/>
    <lineage>
        <taxon>Eukaryota</taxon>
        <taxon>Fungi</taxon>
        <taxon>Dikarya</taxon>
        <taxon>Basidiomycota</taxon>
        <taxon>Agaricomycotina</taxon>
        <taxon>Agaricomycetes</taxon>
        <taxon>Agaricomycetidae</taxon>
        <taxon>Agaricales</taxon>
        <taxon>Marasmiineae</taxon>
        <taxon>Mycenaceae</taxon>
        <taxon>Mycena</taxon>
    </lineage>
</organism>
<proteinExistence type="predicted"/>
<evidence type="ECO:0000256" key="2">
    <source>
        <dbReference type="SAM" id="Phobius"/>
    </source>
</evidence>
<feature type="transmembrane region" description="Helical" evidence="2">
    <location>
        <begin position="212"/>
        <end position="230"/>
    </location>
</feature>
<comment type="caution">
    <text evidence="3">The sequence shown here is derived from an EMBL/GenBank/DDBJ whole genome shotgun (WGS) entry which is preliminary data.</text>
</comment>
<feature type="transmembrane region" description="Helical" evidence="2">
    <location>
        <begin position="178"/>
        <end position="200"/>
    </location>
</feature>
<dbReference type="AlphaFoldDB" id="A0A8H6TE58"/>
<name>A0A8H6TE58_MYCCL</name>